<dbReference type="InterPro" id="IPR006336">
    <property type="entry name" value="GCS2"/>
</dbReference>
<dbReference type="KEGG" id="rub:GBA63_03280"/>
<dbReference type="Proteomes" id="UP000501452">
    <property type="component" value="Chromosome"/>
</dbReference>
<dbReference type="SUPFAM" id="SSF55931">
    <property type="entry name" value="Glutamine synthetase/guanido kinase"/>
    <property type="match status" value="1"/>
</dbReference>
<name>A0A6G8Q617_9ACTN</name>
<protein>
    <submittedName>
        <fullName evidence="2">Glutamate--cysteine ligase</fullName>
    </submittedName>
</protein>
<keyword evidence="3" id="KW-1185">Reference proteome</keyword>
<evidence type="ECO:0000313" key="3">
    <source>
        <dbReference type="Proteomes" id="UP000501452"/>
    </source>
</evidence>
<dbReference type="InterPro" id="IPR014746">
    <property type="entry name" value="Gln_synth/guanido_kin_cat_dom"/>
</dbReference>
<keyword evidence="2" id="KW-0436">Ligase</keyword>
<dbReference type="Gene3D" id="3.30.590.20">
    <property type="match status" value="1"/>
</dbReference>
<dbReference type="GO" id="GO:0042398">
    <property type="term" value="P:modified amino acid biosynthetic process"/>
    <property type="evidence" value="ECO:0007669"/>
    <property type="project" value="InterPro"/>
</dbReference>
<dbReference type="AlphaFoldDB" id="A0A6G8Q617"/>
<dbReference type="EMBL" id="CP045119">
    <property type="protein sequence ID" value="QIN81767.1"/>
    <property type="molecule type" value="Genomic_DNA"/>
</dbReference>
<dbReference type="RefSeq" id="WP_166173470.1">
    <property type="nucleotide sequence ID" value="NZ_CP045119.1"/>
</dbReference>
<comment type="catalytic activity">
    <reaction evidence="1">
        <text>L-cysteine + L-glutamate + ATP = gamma-L-glutamyl-L-cysteine + ADP + phosphate + H(+)</text>
        <dbReference type="Rhea" id="RHEA:13285"/>
        <dbReference type="ChEBI" id="CHEBI:15378"/>
        <dbReference type="ChEBI" id="CHEBI:29985"/>
        <dbReference type="ChEBI" id="CHEBI:30616"/>
        <dbReference type="ChEBI" id="CHEBI:35235"/>
        <dbReference type="ChEBI" id="CHEBI:43474"/>
        <dbReference type="ChEBI" id="CHEBI:58173"/>
        <dbReference type="ChEBI" id="CHEBI:456216"/>
        <dbReference type="EC" id="6.3.2.2"/>
    </reaction>
</comment>
<proteinExistence type="predicted"/>
<sequence>MRHFSGGKGYEGDKPPDRSIGLEQEFFLVEDSGEPSVRADEFLERCREVSEGDGAACLAPEWVKGVVEVNTPPVRSLADLEQEYAGNVRLALRSAREIGLRIYPLGTYPLPLEPAVREEPDYQVQVRTVGPERFMDAGRCAGTHLHLGLPAGTVDTEHGLSPAASEGARKELLDLYNLATALDPALIFLSRSCPFYEGRMTGLSPRTTRYRGSDAFGWDGVYRHLPEVGALRPYARNPEHLVRQQFDRYETWLSAMEKAGVNLALFLESGGDLLRPAWNPVRLNRQGTLELRGLDSNLPEATFAAVELVLASAARVREYGLTVTPNEEISTFEVSGGRLLVPGFERLSGEMFRAAVSGNAEDPTTTTYLDSILEFAEPAEGRLEKLRDRRAREGAYPTTEGEILATHAAENGLISREEGLRLVLWACEELEAQVSRLDRQFEPEGETAGAS</sequence>
<dbReference type="GO" id="GO:0004357">
    <property type="term" value="F:glutamate-cysteine ligase activity"/>
    <property type="evidence" value="ECO:0007669"/>
    <property type="project" value="UniProtKB-EC"/>
</dbReference>
<gene>
    <name evidence="2" type="ORF">GBA63_03280</name>
</gene>
<evidence type="ECO:0000313" key="2">
    <source>
        <dbReference type="EMBL" id="QIN81767.1"/>
    </source>
</evidence>
<dbReference type="Pfam" id="PF04107">
    <property type="entry name" value="GCS2"/>
    <property type="match status" value="1"/>
</dbReference>
<dbReference type="PANTHER" id="PTHR36510:SF1">
    <property type="entry name" value="GLUTAMATE--CYSTEINE LIGASE 2-RELATED"/>
    <property type="match status" value="1"/>
</dbReference>
<dbReference type="InterPro" id="IPR050141">
    <property type="entry name" value="GCL_type2/YbdK_subfam"/>
</dbReference>
<evidence type="ECO:0000256" key="1">
    <source>
        <dbReference type="ARBA" id="ARBA00048819"/>
    </source>
</evidence>
<reference evidence="2 3" key="1">
    <citation type="submission" date="2019-10" db="EMBL/GenBank/DDBJ databases">
        <title>Rubrobacter sp nov SCSIO 52090 isolated from a deep-sea sediment in the South China Sea.</title>
        <authorList>
            <person name="Chen R.W."/>
        </authorList>
    </citation>
    <scope>NUCLEOTIDE SEQUENCE [LARGE SCALE GENOMIC DNA]</scope>
    <source>
        <strain evidence="2 3">SCSIO 52909</strain>
    </source>
</reference>
<accession>A0A6G8Q617</accession>
<organism evidence="2 3">
    <name type="scientific">Rubrobacter tropicus</name>
    <dbReference type="NCBI Taxonomy" id="2653851"/>
    <lineage>
        <taxon>Bacteria</taxon>
        <taxon>Bacillati</taxon>
        <taxon>Actinomycetota</taxon>
        <taxon>Rubrobacteria</taxon>
        <taxon>Rubrobacterales</taxon>
        <taxon>Rubrobacteraceae</taxon>
        <taxon>Rubrobacter</taxon>
    </lineage>
</organism>
<dbReference type="PANTHER" id="PTHR36510">
    <property type="entry name" value="GLUTAMATE--CYSTEINE LIGASE 2-RELATED"/>
    <property type="match status" value="1"/>
</dbReference>